<dbReference type="Pfam" id="PF00724">
    <property type="entry name" value="Oxidored_FMN"/>
    <property type="match status" value="1"/>
</dbReference>
<dbReference type="Gene3D" id="3.40.50.720">
    <property type="entry name" value="NAD(P)-binding Rossmann-like Domain"/>
    <property type="match status" value="1"/>
</dbReference>
<evidence type="ECO:0000313" key="12">
    <source>
        <dbReference type="EMBL" id="GLR03635.1"/>
    </source>
</evidence>
<reference evidence="13" key="1">
    <citation type="journal article" date="2019" name="Int. J. Syst. Evol. Microbiol.">
        <title>The Global Catalogue of Microorganisms (GCM) 10K type strain sequencing project: providing services to taxonomists for standard genome sequencing and annotation.</title>
        <authorList>
            <consortium name="The Broad Institute Genomics Platform"/>
            <consortium name="The Broad Institute Genome Sequencing Center for Infectious Disease"/>
            <person name="Wu L."/>
            <person name="Ma J."/>
        </authorList>
    </citation>
    <scope>NUCLEOTIDE SEQUENCE [LARGE SCALE GENOMIC DNA]</scope>
    <source>
        <strain evidence="13">NBRC 110633</strain>
    </source>
</reference>
<evidence type="ECO:0000256" key="9">
    <source>
        <dbReference type="ARBA" id="ARBA00023014"/>
    </source>
</evidence>
<evidence type="ECO:0000256" key="8">
    <source>
        <dbReference type="ARBA" id="ARBA00023004"/>
    </source>
</evidence>
<evidence type="ECO:0000256" key="3">
    <source>
        <dbReference type="ARBA" id="ARBA00011048"/>
    </source>
</evidence>
<protein>
    <submittedName>
        <fullName evidence="12">2,4-dienoyl-CoA reductase</fullName>
    </submittedName>
</protein>
<dbReference type="PANTHER" id="PTHR42917:SF2">
    <property type="entry name" value="2,4-DIENOYL-COA REDUCTASE [(2E)-ENOYL-COA-PRODUCING]"/>
    <property type="match status" value="1"/>
</dbReference>
<sequence length="643" mass="70724">MHTGLEEHKEGLQKLAAFYEERAKGGVGLIVTGGFSPNLRGRLHPLSAEFSKPKHAKAHKVVTEAVHKHGSKIALQILHAGRYAMHPFAQSASGMKAPIAKFAPSEMSERQIKKTIDAFANSAELAQLAGYDGVELMGSEGYLINQFLCKRTNMRYDDWGGSYKKRMRFPIEIVKAVRKAVGEKFIIIFRLSMLDLVEQGSTFEDVIELAKALEEAGVTIINTGIGWHEARIPTIATQVPRGAFTWVTEKVKPHVSVPIITCNRINTPDEAERILSSGHADMVSMARPFLADPYFVAKAEQEKSQLINTCIGCNQACLDNVFKGKRASCLVNPLACYETEIVVEDAFKKKNIAVVGAGPAGLACATTLAERGHKVDLFEKNDRIGGQFRLAMQIPGKEEFRETIRYFANRIEETGVNLHLETEANYDLLTEYDEVVMASGVEPRKVKIDGIENPEKVIDYQTLIRDKTPVGEKVAIVGAGGIGVDVATMLTEPAGQTLDDWLHEWGIDKEMSQPGGLYPYPDAVADKEVWVLQRRKGRVGKGPGKTTGWIHKRTLEKRGVHLVGGVSYDKIDDGGLHIQVSGKAQLLEADKVVICAGQESVRPFEDKWHELGEKLHIIGGADHAGELDAVRAIRQGVKLAVKL</sequence>
<dbReference type="CDD" id="cd02930">
    <property type="entry name" value="DCR_FMN"/>
    <property type="match status" value="1"/>
</dbReference>
<dbReference type="InterPro" id="IPR023753">
    <property type="entry name" value="FAD/NAD-binding_dom"/>
</dbReference>
<feature type="domain" description="NADH:flavin oxidoreductase/NADH oxidase N-terminal" evidence="10">
    <location>
        <begin position="2"/>
        <end position="303"/>
    </location>
</feature>
<evidence type="ECO:0000256" key="6">
    <source>
        <dbReference type="ARBA" id="ARBA00022723"/>
    </source>
</evidence>
<dbReference type="PANTHER" id="PTHR42917">
    <property type="entry name" value="2,4-DIENOYL-COA REDUCTASE"/>
    <property type="match status" value="1"/>
</dbReference>
<keyword evidence="6" id="KW-0479">Metal-binding</keyword>
<evidence type="ECO:0000256" key="1">
    <source>
        <dbReference type="ARBA" id="ARBA00001917"/>
    </source>
</evidence>
<keyword evidence="4" id="KW-0285">Flavoprotein</keyword>
<evidence type="ECO:0000259" key="10">
    <source>
        <dbReference type="Pfam" id="PF00724"/>
    </source>
</evidence>
<dbReference type="InterPro" id="IPR001155">
    <property type="entry name" value="OxRdtase_FMN_N"/>
</dbReference>
<evidence type="ECO:0000256" key="4">
    <source>
        <dbReference type="ARBA" id="ARBA00022630"/>
    </source>
</evidence>
<dbReference type="PRINTS" id="PR00419">
    <property type="entry name" value="ADXRDTASE"/>
</dbReference>
<keyword evidence="9" id="KW-0411">Iron-sulfur</keyword>
<dbReference type="SUPFAM" id="SSF51971">
    <property type="entry name" value="Nucleotide-binding domain"/>
    <property type="match status" value="1"/>
</dbReference>
<keyword evidence="5" id="KW-0288">FMN</keyword>
<dbReference type="InterPro" id="IPR013785">
    <property type="entry name" value="Aldolase_TIM"/>
</dbReference>
<keyword evidence="8" id="KW-0408">Iron</keyword>
<comment type="cofactor">
    <cofactor evidence="1">
        <name>FMN</name>
        <dbReference type="ChEBI" id="CHEBI:58210"/>
    </cofactor>
</comment>
<evidence type="ECO:0000259" key="11">
    <source>
        <dbReference type="Pfam" id="PF07992"/>
    </source>
</evidence>
<dbReference type="Gene3D" id="3.20.20.70">
    <property type="entry name" value="Aldolase class I"/>
    <property type="match status" value="1"/>
</dbReference>
<dbReference type="InterPro" id="IPR036188">
    <property type="entry name" value="FAD/NAD-bd_sf"/>
</dbReference>
<proteinExistence type="inferred from homology"/>
<comment type="caution">
    <text evidence="12">The sequence shown here is derived from an EMBL/GenBank/DDBJ whole genome shotgun (WGS) entry which is preliminary data.</text>
</comment>
<evidence type="ECO:0000313" key="13">
    <source>
        <dbReference type="Proteomes" id="UP001156669"/>
    </source>
</evidence>
<dbReference type="EMBL" id="BSOE01000014">
    <property type="protein sequence ID" value="GLR03635.1"/>
    <property type="molecule type" value="Genomic_DNA"/>
</dbReference>
<keyword evidence="13" id="KW-1185">Reference proteome</keyword>
<evidence type="ECO:0000256" key="7">
    <source>
        <dbReference type="ARBA" id="ARBA00023002"/>
    </source>
</evidence>
<accession>A0ABQ5Y0M1</accession>
<evidence type="ECO:0000256" key="2">
    <source>
        <dbReference type="ARBA" id="ARBA00001966"/>
    </source>
</evidence>
<dbReference type="SUPFAM" id="SSF51395">
    <property type="entry name" value="FMN-linked oxidoreductases"/>
    <property type="match status" value="1"/>
</dbReference>
<comment type="similarity">
    <text evidence="3">In the N-terminal section; belongs to the NADH:flavin oxidoreductase/NADH oxidase family.</text>
</comment>
<evidence type="ECO:0000256" key="5">
    <source>
        <dbReference type="ARBA" id="ARBA00022643"/>
    </source>
</evidence>
<dbReference type="Pfam" id="PF07992">
    <property type="entry name" value="Pyr_redox_2"/>
    <property type="match status" value="1"/>
</dbReference>
<feature type="domain" description="FAD/NAD(P)-binding" evidence="11">
    <location>
        <begin position="351"/>
        <end position="601"/>
    </location>
</feature>
<organism evidence="12 13">
    <name type="scientific">Vibrio hyugaensis</name>
    <dbReference type="NCBI Taxonomy" id="1534743"/>
    <lineage>
        <taxon>Bacteria</taxon>
        <taxon>Pseudomonadati</taxon>
        <taxon>Pseudomonadota</taxon>
        <taxon>Gammaproteobacteria</taxon>
        <taxon>Vibrionales</taxon>
        <taxon>Vibrionaceae</taxon>
        <taxon>Vibrio</taxon>
    </lineage>
</organism>
<keyword evidence="7" id="KW-0560">Oxidoreductase</keyword>
<dbReference type="Gene3D" id="3.50.50.60">
    <property type="entry name" value="FAD/NAD(P)-binding domain"/>
    <property type="match status" value="1"/>
</dbReference>
<dbReference type="Proteomes" id="UP001156669">
    <property type="component" value="Unassembled WGS sequence"/>
</dbReference>
<name>A0ABQ5Y0M1_9VIBR</name>
<dbReference type="InterPro" id="IPR051793">
    <property type="entry name" value="NADH:flavin_oxidoreductase"/>
</dbReference>
<gene>
    <name evidence="12" type="ORF">GCM10007906_12220</name>
</gene>
<comment type="cofactor">
    <cofactor evidence="2">
        <name>[4Fe-4S] cluster</name>
        <dbReference type="ChEBI" id="CHEBI:49883"/>
    </cofactor>
</comment>